<protein>
    <recommendedName>
        <fullName evidence="2">DUF6532 domain-containing protein</fullName>
    </recommendedName>
</protein>
<comment type="caution">
    <text evidence="3">The sequence shown here is derived from an EMBL/GenBank/DDBJ whole genome shotgun (WGS) entry which is preliminary data.</text>
</comment>
<dbReference type="Proteomes" id="UP001163846">
    <property type="component" value="Unassembled WGS sequence"/>
</dbReference>
<dbReference type="AlphaFoldDB" id="A0AA38P6D1"/>
<evidence type="ECO:0000259" key="2">
    <source>
        <dbReference type="Pfam" id="PF20149"/>
    </source>
</evidence>
<sequence>MSTSLNMADSPSSPKVPTVLFSLPMAPVYASTSTSGLDRAPIQPAPQRTTSVRSVEKTIPRAPTTPNVPFASNSFHLAELRPPLVFHDFSDSIAHRSNTNISKRSSKLDACQDLSRKWQPNEFSEDPLWFLAPTITTTKKSLKKKTHKRNHSATDDSDPNMGWPIEAHLKFPDGTKMQRTISLRIQPQAIQDILHEAITLASGLSMFEEAFPSSAQQLAQSYTSIVSAATSLKHPLIANRIEKDDIFRKHLTSYVTGRVGKMRVNVKEAAVSVVPGMYGILRVPTENGERKEFVKDLLTKMNFIFPRKTGPKSFSQRFADTFNSTSKTDNAKEVPHAMLSLVVIAVFAAIKEWEGGKDEREKQEFVASTFADQYTLHTALINEKIRNAKVGNGAEKYHTLMARLYREAAKISCWDGLAVLILVCQRVTASKICRYSFETLSSLILTTWGQILTILTKYFGGLSLSDEERF</sequence>
<evidence type="ECO:0000313" key="4">
    <source>
        <dbReference type="Proteomes" id="UP001163846"/>
    </source>
</evidence>
<reference evidence="3" key="1">
    <citation type="submission" date="2022-08" db="EMBL/GenBank/DDBJ databases">
        <authorList>
            <consortium name="DOE Joint Genome Institute"/>
            <person name="Min B."/>
            <person name="Riley R."/>
            <person name="Sierra-Patev S."/>
            <person name="Naranjo-Ortiz M."/>
            <person name="Looney B."/>
            <person name="Konkel Z."/>
            <person name="Slot J.C."/>
            <person name="Sakamoto Y."/>
            <person name="Steenwyk J.L."/>
            <person name="Rokas A."/>
            <person name="Carro J."/>
            <person name="Camarero S."/>
            <person name="Ferreira P."/>
            <person name="Molpeceres G."/>
            <person name="Ruiz-Duenas F.J."/>
            <person name="Serrano A."/>
            <person name="Henrissat B."/>
            <person name="Drula E."/>
            <person name="Hughes K.W."/>
            <person name="Mata J.L."/>
            <person name="Ishikawa N.K."/>
            <person name="Vargas-Isla R."/>
            <person name="Ushijima S."/>
            <person name="Smith C.A."/>
            <person name="Ahrendt S."/>
            <person name="Andreopoulos W."/>
            <person name="He G."/>
            <person name="Labutti K."/>
            <person name="Lipzen A."/>
            <person name="Ng V."/>
            <person name="Sandor L."/>
            <person name="Barry K."/>
            <person name="Martinez A.T."/>
            <person name="Xiao Y."/>
            <person name="Gibbons J.G."/>
            <person name="Terashima K."/>
            <person name="Hibbett D.S."/>
            <person name="Grigoriev I.V."/>
        </authorList>
    </citation>
    <scope>NUCLEOTIDE SEQUENCE</scope>
    <source>
        <strain evidence="3">TFB9207</strain>
    </source>
</reference>
<feature type="region of interest" description="Disordered" evidence="1">
    <location>
        <begin position="141"/>
        <end position="161"/>
    </location>
</feature>
<feature type="domain" description="DUF6532" evidence="2">
    <location>
        <begin position="197"/>
        <end position="382"/>
    </location>
</feature>
<gene>
    <name evidence="3" type="ORF">F5878DRAFT_642997</name>
</gene>
<name>A0AA38P6D1_9AGAR</name>
<accession>A0AA38P6D1</accession>
<evidence type="ECO:0000256" key="1">
    <source>
        <dbReference type="SAM" id="MobiDB-lite"/>
    </source>
</evidence>
<organism evidence="3 4">
    <name type="scientific">Lentinula raphanica</name>
    <dbReference type="NCBI Taxonomy" id="153919"/>
    <lineage>
        <taxon>Eukaryota</taxon>
        <taxon>Fungi</taxon>
        <taxon>Dikarya</taxon>
        <taxon>Basidiomycota</taxon>
        <taxon>Agaricomycotina</taxon>
        <taxon>Agaricomycetes</taxon>
        <taxon>Agaricomycetidae</taxon>
        <taxon>Agaricales</taxon>
        <taxon>Marasmiineae</taxon>
        <taxon>Omphalotaceae</taxon>
        <taxon>Lentinula</taxon>
    </lineage>
</organism>
<proteinExistence type="predicted"/>
<evidence type="ECO:0000313" key="3">
    <source>
        <dbReference type="EMBL" id="KAJ3837157.1"/>
    </source>
</evidence>
<feature type="region of interest" description="Disordered" evidence="1">
    <location>
        <begin position="32"/>
        <end position="55"/>
    </location>
</feature>
<dbReference type="EMBL" id="MU806266">
    <property type="protein sequence ID" value="KAJ3837157.1"/>
    <property type="molecule type" value="Genomic_DNA"/>
</dbReference>
<dbReference type="Pfam" id="PF20149">
    <property type="entry name" value="DUF6532"/>
    <property type="match status" value="1"/>
</dbReference>
<keyword evidence="4" id="KW-1185">Reference proteome</keyword>
<dbReference type="InterPro" id="IPR045341">
    <property type="entry name" value="DUF6532"/>
</dbReference>
<feature type="compositionally biased region" description="Basic residues" evidence="1">
    <location>
        <begin position="141"/>
        <end position="151"/>
    </location>
</feature>